<evidence type="ECO:0000313" key="2">
    <source>
        <dbReference type="Proteomes" id="UP000426027"/>
    </source>
</evidence>
<dbReference type="Proteomes" id="UP000426027">
    <property type="component" value="Chromosome"/>
</dbReference>
<dbReference type="KEGG" id="fls:GLV81_02565"/>
<gene>
    <name evidence="1" type="ORF">GLV81_02565</name>
</gene>
<dbReference type="InterPro" id="IPR014958">
    <property type="entry name" value="DGC"/>
</dbReference>
<dbReference type="PIRSF" id="PIRSF037181">
    <property type="entry name" value="DGC"/>
    <property type="match status" value="1"/>
</dbReference>
<protein>
    <submittedName>
        <fullName evidence="1">Zinc-binding protein</fullName>
    </submittedName>
</protein>
<reference evidence="1 2" key="1">
    <citation type="submission" date="2019-11" db="EMBL/GenBank/DDBJ databases">
        <authorList>
            <person name="Im W.T."/>
        </authorList>
    </citation>
    <scope>NUCLEOTIDE SEQUENCE [LARGE SCALE GENOMIC DNA]</scope>
    <source>
        <strain evidence="1 2">SB-02</strain>
    </source>
</reference>
<dbReference type="AlphaFoldDB" id="A0A6I6GDR5"/>
<evidence type="ECO:0000313" key="1">
    <source>
        <dbReference type="EMBL" id="QGW29963.1"/>
    </source>
</evidence>
<name>A0A6I6GDR5_9BACT</name>
<sequence>MAQPLIYSCSGCSSAAQLANHLALRADREQVAEMSCIAGVGAGVKPLVHKARSGRPLVAVDGCALACARACLAQQGLVPQLHIELSHMGIRKLQHQDFDAADAEKMWKLLLEKMQEMCAGKL</sequence>
<dbReference type="Pfam" id="PF08859">
    <property type="entry name" value="DGC"/>
    <property type="match status" value="1"/>
</dbReference>
<keyword evidence="2" id="KW-1185">Reference proteome</keyword>
<organism evidence="1 2">
    <name type="scientific">Phnomibacter ginsenosidimutans</name>
    <dbReference type="NCBI Taxonomy" id="2676868"/>
    <lineage>
        <taxon>Bacteria</taxon>
        <taxon>Pseudomonadati</taxon>
        <taxon>Bacteroidota</taxon>
        <taxon>Chitinophagia</taxon>
        <taxon>Chitinophagales</taxon>
        <taxon>Chitinophagaceae</taxon>
        <taxon>Phnomibacter</taxon>
    </lineage>
</organism>
<accession>A0A6I6GDR5</accession>
<dbReference type="EMBL" id="CP046566">
    <property type="protein sequence ID" value="QGW29963.1"/>
    <property type="molecule type" value="Genomic_DNA"/>
</dbReference>
<proteinExistence type="predicted"/>